<evidence type="ECO:0000259" key="1">
    <source>
        <dbReference type="Pfam" id="PF12867"/>
    </source>
</evidence>
<proteinExistence type="predicted"/>
<organism evidence="2 3">
    <name type="scientific">Nocardioides iriomotensis</name>
    <dbReference type="NCBI Taxonomy" id="715784"/>
    <lineage>
        <taxon>Bacteria</taxon>
        <taxon>Bacillati</taxon>
        <taxon>Actinomycetota</taxon>
        <taxon>Actinomycetes</taxon>
        <taxon>Propionibacteriales</taxon>
        <taxon>Nocardioidaceae</taxon>
        <taxon>Nocardioides</taxon>
    </lineage>
</organism>
<accession>A0A4Q5IWT2</accession>
<dbReference type="RefSeq" id="WP_129989136.1">
    <property type="nucleotide sequence ID" value="NZ_SDPU01000035.1"/>
</dbReference>
<comment type="caution">
    <text evidence="2">The sequence shown here is derived from an EMBL/GenBank/DDBJ whole genome shotgun (WGS) entry which is preliminary data.</text>
</comment>
<name>A0A4Q5IWT2_9ACTN</name>
<sequence length="200" mass="22028">MTTTRTPDLNTTLLDQLTFHWEHQLRPRLDGLTTEEYLWEPVDGAWNVRPRGTGDAPLSGGSGDFTIDFAAPAPEPAPLTTIAWRLGHVIVGVLAMRVGNHFGGPQTDYFRWEYASTADEALAQLDAQYDAWVTGVRALGAEGLWQPCGEAEGPYAAEPKATLVLHIHRELIHHGAEIALLRDLWTHRGGWRGLDAGQDS</sequence>
<dbReference type="OrthoDB" id="5022306at2"/>
<dbReference type="EMBL" id="SDPU01000035">
    <property type="protein sequence ID" value="RYU09371.1"/>
    <property type="molecule type" value="Genomic_DNA"/>
</dbReference>
<evidence type="ECO:0000313" key="3">
    <source>
        <dbReference type="Proteomes" id="UP000291189"/>
    </source>
</evidence>
<evidence type="ECO:0000313" key="2">
    <source>
        <dbReference type="EMBL" id="RYU09371.1"/>
    </source>
</evidence>
<gene>
    <name evidence="2" type="ORF">ETU37_20085</name>
</gene>
<dbReference type="Pfam" id="PF12867">
    <property type="entry name" value="DinB_2"/>
    <property type="match status" value="1"/>
</dbReference>
<dbReference type="InterPro" id="IPR024775">
    <property type="entry name" value="DinB-like"/>
</dbReference>
<dbReference type="SUPFAM" id="SSF109854">
    <property type="entry name" value="DinB/YfiT-like putative metalloenzymes"/>
    <property type="match status" value="1"/>
</dbReference>
<keyword evidence="3" id="KW-1185">Reference proteome</keyword>
<feature type="domain" description="DinB-like" evidence="1">
    <location>
        <begin position="76"/>
        <end position="178"/>
    </location>
</feature>
<dbReference type="Proteomes" id="UP000291189">
    <property type="component" value="Unassembled WGS sequence"/>
</dbReference>
<dbReference type="InterPro" id="IPR034660">
    <property type="entry name" value="DinB/YfiT-like"/>
</dbReference>
<dbReference type="AlphaFoldDB" id="A0A4Q5IWT2"/>
<reference evidence="2 3" key="1">
    <citation type="submission" date="2019-01" db="EMBL/GenBank/DDBJ databases">
        <title>Nocardioides guangzhouensis sp. nov., an actinobacterium isolated from soil.</title>
        <authorList>
            <person name="Fu Y."/>
            <person name="Cai Y."/>
            <person name="Lin Z."/>
            <person name="Chen P."/>
        </authorList>
    </citation>
    <scope>NUCLEOTIDE SEQUENCE [LARGE SCALE GENOMIC DNA]</scope>
    <source>
        <strain evidence="2 3">NBRC 105384</strain>
    </source>
</reference>
<protein>
    <submittedName>
        <fullName evidence="2">DinB family protein</fullName>
    </submittedName>
</protein>